<feature type="chain" id="PRO_5045398650" evidence="2">
    <location>
        <begin position="22"/>
        <end position="224"/>
    </location>
</feature>
<accession>A0ABR3G0S2</accession>
<evidence type="ECO:0000256" key="1">
    <source>
        <dbReference type="SAM" id="MobiDB-lite"/>
    </source>
</evidence>
<sequence length="224" mass="22843">MFHVRLIILRLLVLVVVETAADVQSEGNGTKAILLSHSSLVNLTLKPNLLHFQKTPFKATFTTLLVLHLINVQGAPVSGSSASAPGTVTVPTPFTSSATNATDTVAGRRNADVFSVTKAVAPGAKSATLGVIDTTIFTANVAVPAAGSDAHQVTQGQGSVVDTAGKTTQDVKAVNGDAKNLAGTQISSKVNDVVSGQGAVDTTRQATHQTTDEATSSNKASNSA</sequence>
<evidence type="ECO:0000256" key="2">
    <source>
        <dbReference type="SAM" id="SignalP"/>
    </source>
</evidence>
<evidence type="ECO:0000313" key="4">
    <source>
        <dbReference type="Proteomes" id="UP001465976"/>
    </source>
</evidence>
<feature type="signal peptide" evidence="2">
    <location>
        <begin position="1"/>
        <end position="21"/>
    </location>
</feature>
<evidence type="ECO:0000313" key="3">
    <source>
        <dbReference type="EMBL" id="KAL0581408.1"/>
    </source>
</evidence>
<proteinExistence type="predicted"/>
<reference evidence="3 4" key="1">
    <citation type="submission" date="2024-02" db="EMBL/GenBank/DDBJ databases">
        <title>A draft genome for the cacao thread blight pathogen Marasmius crinis-equi.</title>
        <authorList>
            <person name="Cohen S.P."/>
            <person name="Baruah I.K."/>
            <person name="Amoako-Attah I."/>
            <person name="Bukari Y."/>
            <person name="Meinhardt L.W."/>
            <person name="Bailey B.A."/>
        </authorList>
    </citation>
    <scope>NUCLEOTIDE SEQUENCE [LARGE SCALE GENOMIC DNA]</scope>
    <source>
        <strain evidence="3 4">GH-76</strain>
    </source>
</reference>
<name>A0ABR3G0S2_9AGAR</name>
<feature type="region of interest" description="Disordered" evidence="1">
    <location>
        <begin position="195"/>
        <end position="224"/>
    </location>
</feature>
<gene>
    <name evidence="3" type="ORF">V5O48_000672</name>
</gene>
<feature type="compositionally biased region" description="Polar residues" evidence="1">
    <location>
        <begin position="200"/>
        <end position="224"/>
    </location>
</feature>
<keyword evidence="2" id="KW-0732">Signal</keyword>
<keyword evidence="4" id="KW-1185">Reference proteome</keyword>
<organism evidence="3 4">
    <name type="scientific">Marasmius crinis-equi</name>
    <dbReference type="NCBI Taxonomy" id="585013"/>
    <lineage>
        <taxon>Eukaryota</taxon>
        <taxon>Fungi</taxon>
        <taxon>Dikarya</taxon>
        <taxon>Basidiomycota</taxon>
        <taxon>Agaricomycotina</taxon>
        <taxon>Agaricomycetes</taxon>
        <taxon>Agaricomycetidae</taxon>
        <taxon>Agaricales</taxon>
        <taxon>Marasmiineae</taxon>
        <taxon>Marasmiaceae</taxon>
        <taxon>Marasmius</taxon>
    </lineage>
</organism>
<dbReference type="Proteomes" id="UP001465976">
    <property type="component" value="Unassembled WGS sequence"/>
</dbReference>
<protein>
    <submittedName>
        <fullName evidence="3">Uncharacterized protein</fullName>
    </submittedName>
</protein>
<comment type="caution">
    <text evidence="3">The sequence shown here is derived from an EMBL/GenBank/DDBJ whole genome shotgun (WGS) entry which is preliminary data.</text>
</comment>
<dbReference type="EMBL" id="JBAHYK010000011">
    <property type="protein sequence ID" value="KAL0581408.1"/>
    <property type="molecule type" value="Genomic_DNA"/>
</dbReference>